<dbReference type="Proteomes" id="UP001182556">
    <property type="component" value="Unassembled WGS sequence"/>
</dbReference>
<dbReference type="InterPro" id="IPR008146">
    <property type="entry name" value="Gln_synth_cat_dom"/>
</dbReference>
<dbReference type="Pfam" id="PF00120">
    <property type="entry name" value="Gln-synt_C"/>
    <property type="match status" value="1"/>
</dbReference>
<dbReference type="PANTHER" id="PTHR43785">
    <property type="entry name" value="GAMMA-GLUTAMYLPUTRESCINE SYNTHETASE"/>
    <property type="match status" value="1"/>
</dbReference>
<sequence length="482" mass="53530">MPPLPTANAPKSIEELKELLKDDTKVKVAGVDVDGVLRGKIMAKDKFLSVVRHDGFGFCSVIYGWDIHDKNYSQELLVSNSANGWRDLIAIVDLSTFRRIPWERNLPFFLCSFIVPETGKELDADPRGLFAQIVRGAGDKGLKCMSGAEFEYFQFKETPQTVADKGFTKLNPLTPGMHGYSMLRPTLNMDYFHDLYDMAEAFDIHVEGHHTETGPGVFETALGYTEAFRMADNACLFKLVAKSVGIKYNIMPTFMAKPWGDLPGCSGHIHVSLQDKDGRNVFALTEQEIEAGGRKDAAYEGIKFLSQEAEWFLAGLVDGLPDVIPMMCPTINSYKRLLGGEALWAPDTASYGYESRAAAIRIICPPGAGAAATRFEVRTPGADMNPYYAMASIFALGLRGIEKKMKLPYGPLGTPGATRKDIKHLPTSLESAVATFKREGSVAREVFGDYFVDHFAGTREHELEEHRRAVTNWEVERYLELV</sequence>
<dbReference type="GO" id="GO:0006576">
    <property type="term" value="P:biogenic amine metabolic process"/>
    <property type="evidence" value="ECO:0007669"/>
    <property type="project" value="UniProtKB-ARBA"/>
</dbReference>
<keyword evidence="10" id="KW-1185">Reference proteome</keyword>
<accession>A0AAD9CW19</accession>
<dbReference type="Gene3D" id="3.10.20.70">
    <property type="entry name" value="Glutamine synthetase, N-terminal domain"/>
    <property type="match status" value="1"/>
</dbReference>
<dbReference type="InterPro" id="IPR014746">
    <property type="entry name" value="Gln_synth/guanido_kin_cat_dom"/>
</dbReference>
<organism evidence="9 10">
    <name type="scientific">Papiliotrema laurentii</name>
    <name type="common">Cryptococcus laurentii</name>
    <dbReference type="NCBI Taxonomy" id="5418"/>
    <lineage>
        <taxon>Eukaryota</taxon>
        <taxon>Fungi</taxon>
        <taxon>Dikarya</taxon>
        <taxon>Basidiomycota</taxon>
        <taxon>Agaricomycotina</taxon>
        <taxon>Tremellomycetes</taxon>
        <taxon>Tremellales</taxon>
        <taxon>Rhynchogastremaceae</taxon>
        <taxon>Papiliotrema</taxon>
    </lineage>
</organism>
<evidence type="ECO:0000313" key="9">
    <source>
        <dbReference type="EMBL" id="KAK1923014.1"/>
    </source>
</evidence>
<keyword evidence="4" id="KW-0547">Nucleotide-binding</keyword>
<comment type="caution">
    <text evidence="9">The sequence shown here is derived from an EMBL/GenBank/DDBJ whole genome shotgun (WGS) entry which is preliminary data.</text>
</comment>
<comment type="similarity">
    <text evidence="1 6 7">Belongs to the glutamine synthetase family.</text>
</comment>
<dbReference type="Gene3D" id="3.30.590.10">
    <property type="entry name" value="Glutamine synthetase/guanido kinase, catalytic domain"/>
    <property type="match status" value="1"/>
</dbReference>
<dbReference type="PROSITE" id="PS51987">
    <property type="entry name" value="GS_CATALYTIC"/>
    <property type="match status" value="1"/>
</dbReference>
<gene>
    <name evidence="9" type="ORF">DB88DRAFT_493472</name>
</gene>
<keyword evidence="5" id="KW-0067">ATP-binding</keyword>
<evidence type="ECO:0000256" key="7">
    <source>
        <dbReference type="RuleBase" id="RU000384"/>
    </source>
</evidence>
<feature type="domain" description="GS catalytic" evidence="8">
    <location>
        <begin position="126"/>
        <end position="482"/>
    </location>
</feature>
<dbReference type="PANTHER" id="PTHR43785:SF12">
    <property type="entry name" value="TYPE-1 GLUTAMINE SYNTHETASE 2"/>
    <property type="match status" value="1"/>
</dbReference>
<dbReference type="SMART" id="SM01230">
    <property type="entry name" value="Gln-synt_C"/>
    <property type="match status" value="1"/>
</dbReference>
<evidence type="ECO:0000256" key="3">
    <source>
        <dbReference type="ARBA" id="ARBA00022598"/>
    </source>
</evidence>
<reference evidence="9" key="1">
    <citation type="submission" date="2023-02" db="EMBL/GenBank/DDBJ databases">
        <title>Identification and recombinant expression of a fungal hydrolase from Papiliotrema laurentii that hydrolyzes apple cutin and clears colloidal polyester polyurethane.</title>
        <authorList>
            <consortium name="DOE Joint Genome Institute"/>
            <person name="Roman V.A."/>
            <person name="Bojanowski C."/>
            <person name="Crable B.R."/>
            <person name="Wagner D.N."/>
            <person name="Hung C.S."/>
            <person name="Nadeau L.J."/>
            <person name="Schratz L."/>
            <person name="Haridas S."/>
            <person name="Pangilinan J."/>
            <person name="Lipzen A."/>
            <person name="Na H."/>
            <person name="Yan M."/>
            <person name="Ng V."/>
            <person name="Grigoriev I.V."/>
            <person name="Spatafora J.W."/>
            <person name="Barlow D."/>
            <person name="Biffinger J."/>
            <person name="Kelley-Loughnane N."/>
            <person name="Varaljay V.A."/>
            <person name="Crookes-Goodson W.J."/>
        </authorList>
    </citation>
    <scope>NUCLEOTIDE SEQUENCE</scope>
    <source>
        <strain evidence="9">5307AH</strain>
    </source>
</reference>
<dbReference type="EMBL" id="JAODAN010000007">
    <property type="protein sequence ID" value="KAK1923014.1"/>
    <property type="molecule type" value="Genomic_DNA"/>
</dbReference>
<name>A0AAD9CW19_PAPLA</name>
<keyword evidence="3" id="KW-0436">Ligase</keyword>
<dbReference type="GO" id="GO:0005524">
    <property type="term" value="F:ATP binding"/>
    <property type="evidence" value="ECO:0007669"/>
    <property type="project" value="UniProtKB-KW"/>
</dbReference>
<evidence type="ECO:0000256" key="1">
    <source>
        <dbReference type="ARBA" id="ARBA00009897"/>
    </source>
</evidence>
<dbReference type="SUPFAM" id="SSF55931">
    <property type="entry name" value="Glutamine synthetase/guanido kinase"/>
    <property type="match status" value="1"/>
</dbReference>
<evidence type="ECO:0000313" key="10">
    <source>
        <dbReference type="Proteomes" id="UP001182556"/>
    </source>
</evidence>
<evidence type="ECO:0000259" key="8">
    <source>
        <dbReference type="PROSITE" id="PS51987"/>
    </source>
</evidence>
<evidence type="ECO:0000256" key="2">
    <source>
        <dbReference type="ARBA" id="ARBA00021364"/>
    </source>
</evidence>
<dbReference type="GO" id="GO:0006542">
    <property type="term" value="P:glutamine biosynthetic process"/>
    <property type="evidence" value="ECO:0007669"/>
    <property type="project" value="InterPro"/>
</dbReference>
<dbReference type="FunFam" id="3.10.20.70:FF:000013">
    <property type="entry name" value="Glutamine synthetase bacteria"/>
    <property type="match status" value="1"/>
</dbReference>
<dbReference type="SUPFAM" id="SSF54368">
    <property type="entry name" value="Glutamine synthetase, N-terminal domain"/>
    <property type="match status" value="1"/>
</dbReference>
<evidence type="ECO:0000256" key="5">
    <source>
        <dbReference type="ARBA" id="ARBA00022840"/>
    </source>
</evidence>
<evidence type="ECO:0000256" key="6">
    <source>
        <dbReference type="PROSITE-ProRule" id="PRU01331"/>
    </source>
</evidence>
<dbReference type="AlphaFoldDB" id="A0AAD9CW19"/>
<dbReference type="FunFam" id="3.30.590.10:FF:000005">
    <property type="entry name" value="Probable glutamine synthetase"/>
    <property type="match status" value="1"/>
</dbReference>
<dbReference type="GO" id="GO:0004356">
    <property type="term" value="F:glutamine synthetase activity"/>
    <property type="evidence" value="ECO:0007669"/>
    <property type="project" value="InterPro"/>
</dbReference>
<proteinExistence type="inferred from homology"/>
<protein>
    <recommendedName>
        <fullName evidence="2">Glutamine synthetase</fullName>
    </recommendedName>
</protein>
<evidence type="ECO:0000256" key="4">
    <source>
        <dbReference type="ARBA" id="ARBA00022741"/>
    </source>
</evidence>
<dbReference type="InterPro" id="IPR036651">
    <property type="entry name" value="Gln_synt_N_sf"/>
</dbReference>